<evidence type="ECO:0000256" key="1">
    <source>
        <dbReference type="ARBA" id="ARBA00008894"/>
    </source>
</evidence>
<reference evidence="8" key="1">
    <citation type="journal article" date="2013" name="Nature">
        <title>Draft genome of the wheat A-genome progenitor Triticum urartu.</title>
        <authorList>
            <person name="Ling H.Q."/>
            <person name="Zhao S."/>
            <person name="Liu D."/>
            <person name="Wang J."/>
            <person name="Sun H."/>
            <person name="Zhang C."/>
            <person name="Fan H."/>
            <person name="Li D."/>
            <person name="Dong L."/>
            <person name="Tao Y."/>
            <person name="Gao C."/>
            <person name="Wu H."/>
            <person name="Li Y."/>
            <person name="Cui Y."/>
            <person name="Guo X."/>
            <person name="Zheng S."/>
            <person name="Wang B."/>
            <person name="Yu K."/>
            <person name="Liang Q."/>
            <person name="Yang W."/>
            <person name="Lou X."/>
            <person name="Chen J."/>
            <person name="Feng M."/>
            <person name="Jian J."/>
            <person name="Zhang X."/>
            <person name="Luo G."/>
            <person name="Jiang Y."/>
            <person name="Liu J."/>
            <person name="Wang Z."/>
            <person name="Sha Y."/>
            <person name="Zhang B."/>
            <person name="Wu H."/>
            <person name="Tang D."/>
            <person name="Shen Q."/>
            <person name="Xue P."/>
            <person name="Zou S."/>
            <person name="Wang X."/>
            <person name="Liu X."/>
            <person name="Wang F."/>
            <person name="Yang Y."/>
            <person name="An X."/>
            <person name="Dong Z."/>
            <person name="Zhang K."/>
            <person name="Zhang X."/>
            <person name="Luo M.C."/>
            <person name="Dvorak J."/>
            <person name="Tong Y."/>
            <person name="Wang J."/>
            <person name="Yang H."/>
            <person name="Li Z."/>
            <person name="Wang D."/>
            <person name="Zhang A."/>
            <person name="Wang J."/>
        </authorList>
    </citation>
    <scope>NUCLEOTIDE SEQUENCE</scope>
    <source>
        <strain evidence="8">cv. G1812</strain>
    </source>
</reference>
<evidence type="ECO:0000256" key="5">
    <source>
        <dbReference type="ARBA" id="ARBA00022821"/>
    </source>
</evidence>
<keyword evidence="4" id="KW-0547">Nucleotide-binding</keyword>
<name>A0A8R7VFJ2_TRIUA</name>
<dbReference type="Gramene" id="TuG1812G0700006007.01.T01">
    <property type="protein sequence ID" value="TuG1812G0700006007.01.T01.cds243344"/>
    <property type="gene ID" value="TuG1812G0700006007.01"/>
</dbReference>
<dbReference type="SUPFAM" id="SSF52540">
    <property type="entry name" value="P-loop containing nucleoside triphosphate hydrolases"/>
    <property type="match status" value="1"/>
</dbReference>
<dbReference type="GO" id="GO:0006952">
    <property type="term" value="P:defense response"/>
    <property type="evidence" value="ECO:0007669"/>
    <property type="project" value="UniProtKB-KW"/>
</dbReference>
<dbReference type="AlphaFoldDB" id="A0A8R7VFJ2"/>
<dbReference type="CDD" id="cd14798">
    <property type="entry name" value="RX-CC_like"/>
    <property type="match status" value="1"/>
</dbReference>
<dbReference type="EnsemblPlants" id="TuG1812G0700006007.01.T01">
    <property type="protein sequence ID" value="TuG1812G0700006007.01.T01.cds243344"/>
    <property type="gene ID" value="TuG1812G0700006007.01"/>
</dbReference>
<evidence type="ECO:0000256" key="2">
    <source>
        <dbReference type="ARBA" id="ARBA00022614"/>
    </source>
</evidence>
<proteinExistence type="inferred from homology"/>
<evidence type="ECO:0000256" key="4">
    <source>
        <dbReference type="ARBA" id="ARBA00022741"/>
    </source>
</evidence>
<dbReference type="Gene3D" id="3.40.50.300">
    <property type="entry name" value="P-loop containing nucleotide triphosphate hydrolases"/>
    <property type="match status" value="1"/>
</dbReference>
<evidence type="ECO:0000313" key="8">
    <source>
        <dbReference type="Proteomes" id="UP000015106"/>
    </source>
</evidence>
<comment type="similarity">
    <text evidence="1">Belongs to the disease resistance NB-LRR family.</text>
</comment>
<dbReference type="GO" id="GO:0000166">
    <property type="term" value="F:nucleotide binding"/>
    <property type="evidence" value="ECO:0007669"/>
    <property type="project" value="UniProtKB-KW"/>
</dbReference>
<dbReference type="Pfam" id="PF18052">
    <property type="entry name" value="Rx_N"/>
    <property type="match status" value="1"/>
</dbReference>
<keyword evidence="5" id="KW-0611">Plant defense</keyword>
<keyword evidence="8" id="KW-1185">Reference proteome</keyword>
<evidence type="ECO:0000256" key="3">
    <source>
        <dbReference type="ARBA" id="ARBA00022737"/>
    </source>
</evidence>
<protein>
    <recommendedName>
        <fullName evidence="6">Disease resistance N-terminal domain-containing protein</fullName>
    </recommendedName>
</protein>
<dbReference type="InterPro" id="IPR027417">
    <property type="entry name" value="P-loop_NTPase"/>
</dbReference>
<evidence type="ECO:0000313" key="7">
    <source>
        <dbReference type="EnsemblPlants" id="TuG1812G0700006007.01.T01.cds243344"/>
    </source>
</evidence>
<reference evidence="7" key="2">
    <citation type="submission" date="2018-03" db="EMBL/GenBank/DDBJ databases">
        <title>The Triticum urartu genome reveals the dynamic nature of wheat genome evolution.</title>
        <authorList>
            <person name="Ling H."/>
            <person name="Ma B."/>
            <person name="Shi X."/>
            <person name="Liu H."/>
            <person name="Dong L."/>
            <person name="Sun H."/>
            <person name="Cao Y."/>
            <person name="Gao Q."/>
            <person name="Zheng S."/>
            <person name="Li Y."/>
            <person name="Yu Y."/>
            <person name="Du H."/>
            <person name="Qi M."/>
            <person name="Li Y."/>
            <person name="Yu H."/>
            <person name="Cui Y."/>
            <person name="Wang N."/>
            <person name="Chen C."/>
            <person name="Wu H."/>
            <person name="Zhao Y."/>
            <person name="Zhang J."/>
            <person name="Li Y."/>
            <person name="Zhou W."/>
            <person name="Zhang B."/>
            <person name="Hu W."/>
            <person name="Eijk M."/>
            <person name="Tang J."/>
            <person name="Witsenboer H."/>
            <person name="Zhao S."/>
            <person name="Li Z."/>
            <person name="Zhang A."/>
            <person name="Wang D."/>
            <person name="Liang C."/>
        </authorList>
    </citation>
    <scope>NUCLEOTIDE SEQUENCE [LARGE SCALE GENOMIC DNA]</scope>
    <source>
        <strain evidence="7">cv. G1812</strain>
    </source>
</reference>
<organism evidence="7 8">
    <name type="scientific">Triticum urartu</name>
    <name type="common">Red wild einkorn</name>
    <name type="synonym">Crithodium urartu</name>
    <dbReference type="NCBI Taxonomy" id="4572"/>
    <lineage>
        <taxon>Eukaryota</taxon>
        <taxon>Viridiplantae</taxon>
        <taxon>Streptophyta</taxon>
        <taxon>Embryophyta</taxon>
        <taxon>Tracheophyta</taxon>
        <taxon>Spermatophyta</taxon>
        <taxon>Magnoliopsida</taxon>
        <taxon>Liliopsida</taxon>
        <taxon>Poales</taxon>
        <taxon>Poaceae</taxon>
        <taxon>BOP clade</taxon>
        <taxon>Pooideae</taxon>
        <taxon>Triticodae</taxon>
        <taxon>Triticeae</taxon>
        <taxon>Triticinae</taxon>
        <taxon>Triticum</taxon>
    </lineage>
</organism>
<dbReference type="InterPro" id="IPR038005">
    <property type="entry name" value="RX-like_CC"/>
</dbReference>
<keyword evidence="3" id="KW-0677">Repeat</keyword>
<dbReference type="Gene3D" id="1.20.5.4130">
    <property type="match status" value="1"/>
</dbReference>
<keyword evidence="2" id="KW-0433">Leucine-rich repeat</keyword>
<feature type="domain" description="Disease resistance N-terminal" evidence="6">
    <location>
        <begin position="5"/>
        <end position="92"/>
    </location>
</feature>
<accession>A0A8R7VFJ2</accession>
<dbReference type="InterPro" id="IPR041118">
    <property type="entry name" value="Rx_N"/>
</dbReference>
<sequence>MAQSAVSTVLGSVGNLAVQETTFLCAVTLEVSLLKDELMRLQAYLRDADSKRRSGIETVAVLLSQIRTAAYEAQNVIEAADYMEKRNRLKKGFMGAISRYARLPSDLATLRKIGVDIQHVRRKLTDIFASAERLNINLDNNVPVEDESPQDDGPIHLNSEDDVVMVGFEDEHKEIVDKLVDNDSGLSVVSILAMGGAGKTTLARK</sequence>
<dbReference type="PANTHER" id="PTHR19338">
    <property type="entry name" value="TRANSLOCASE OF INNER MITOCHONDRIAL MEMBRANE 13 HOMOLOG"/>
    <property type="match status" value="1"/>
</dbReference>
<evidence type="ECO:0000259" key="6">
    <source>
        <dbReference type="Pfam" id="PF18052"/>
    </source>
</evidence>
<reference evidence="7" key="3">
    <citation type="submission" date="2022-06" db="UniProtKB">
        <authorList>
            <consortium name="EnsemblPlants"/>
        </authorList>
    </citation>
    <scope>IDENTIFICATION</scope>
</reference>
<dbReference type="Proteomes" id="UP000015106">
    <property type="component" value="Chromosome 7"/>
</dbReference>
<dbReference type="PANTHER" id="PTHR19338:SF61">
    <property type="entry name" value="NB-ARC DOMAIN-CONTAINING PROTEIN"/>
    <property type="match status" value="1"/>
</dbReference>